<feature type="transmembrane region" description="Helical" evidence="1">
    <location>
        <begin position="125"/>
        <end position="144"/>
    </location>
</feature>
<feature type="transmembrane region" description="Helical" evidence="1">
    <location>
        <begin position="197"/>
        <end position="222"/>
    </location>
</feature>
<sequence length="303" mass="33961">MKAISDYLLEGHNLAIVATWFTFAIATLYAGGQGFIYKYKKRRNIPYTGMKFNTRNITYISMMVAVSVAITVVISLTLPVTVFPPIRVAFEGIMIKITGMIFGPIVGIIVGLTTETLTMMFVPSYIHIAYFLVAIGFGFWSGLCSYAFKWTGNRRVFSITLITGVIVSFTGLMWFIFRNVTLENINFLGIELSPAFYPYLFLIMMSITLIVVYVLCAVLYFTKKTYWLDTVLPVVLICVVTELICTIIISAWGDSGFFASGGSDAYISMVVLRVFQVPFKIIFNTAVLTTVYSVLRPLIKNTK</sequence>
<name>A0A2K9C337_9MOLU</name>
<dbReference type="GO" id="GO:0016020">
    <property type="term" value="C:membrane"/>
    <property type="evidence" value="ECO:0007669"/>
    <property type="project" value="InterPro"/>
</dbReference>
<feature type="transmembrane region" description="Helical" evidence="1">
    <location>
        <begin position="12"/>
        <end position="37"/>
    </location>
</feature>
<gene>
    <name evidence="2" type="ORF">CXP39_03805</name>
</gene>
<dbReference type="AlphaFoldDB" id="A0A2K9C337"/>
<proteinExistence type="predicted"/>
<keyword evidence="1" id="KW-0472">Membrane</keyword>
<dbReference type="KEGG" id="msyr:CXP39_03805"/>
<reference evidence="2 3" key="1">
    <citation type="submission" date="2017-12" db="EMBL/GenBank/DDBJ databases">
        <title>Mesoplasma syrphidae YJS, Complete Genome.</title>
        <authorList>
            <person name="Knight T.F."/>
            <person name="Citino T."/>
            <person name="Rubinstein R."/>
            <person name="Neuschaefer Z."/>
        </authorList>
    </citation>
    <scope>NUCLEOTIDE SEQUENCE [LARGE SCALE GENOMIC DNA]</scope>
    <source>
        <strain evidence="2 3">YJS</strain>
    </source>
</reference>
<feature type="transmembrane region" description="Helical" evidence="1">
    <location>
        <begin position="57"/>
        <end position="81"/>
    </location>
</feature>
<accession>A0A2K9C337</accession>
<feature type="transmembrane region" description="Helical" evidence="1">
    <location>
        <begin position="234"/>
        <end position="253"/>
    </location>
</feature>
<feature type="transmembrane region" description="Helical" evidence="1">
    <location>
        <begin position="156"/>
        <end position="177"/>
    </location>
</feature>
<dbReference type="Proteomes" id="UP000233419">
    <property type="component" value="Chromosome"/>
</dbReference>
<dbReference type="OrthoDB" id="397639at2"/>
<keyword evidence="1" id="KW-1133">Transmembrane helix</keyword>
<organism evidence="2 3">
    <name type="scientific">Mesoplasma syrphidae</name>
    <dbReference type="NCBI Taxonomy" id="225999"/>
    <lineage>
        <taxon>Bacteria</taxon>
        <taxon>Bacillati</taxon>
        <taxon>Mycoplasmatota</taxon>
        <taxon>Mollicutes</taxon>
        <taxon>Entomoplasmatales</taxon>
        <taxon>Entomoplasmataceae</taxon>
        <taxon>Mesoplasma</taxon>
    </lineage>
</organism>
<evidence type="ECO:0000313" key="2">
    <source>
        <dbReference type="EMBL" id="AUF83889.1"/>
    </source>
</evidence>
<dbReference type="Pfam" id="PF07155">
    <property type="entry name" value="ECF-ribofla_trS"/>
    <property type="match status" value="1"/>
</dbReference>
<feature type="transmembrane region" description="Helical" evidence="1">
    <location>
        <begin position="265"/>
        <end position="295"/>
    </location>
</feature>
<protein>
    <recommendedName>
        <fullName evidence="4">ECF transporter S component</fullName>
    </recommendedName>
</protein>
<keyword evidence="1" id="KW-0812">Transmembrane</keyword>
<keyword evidence="3" id="KW-1185">Reference proteome</keyword>
<dbReference type="Gene3D" id="1.10.1760.20">
    <property type="match status" value="1"/>
</dbReference>
<evidence type="ECO:0008006" key="4">
    <source>
        <dbReference type="Google" id="ProtNLM"/>
    </source>
</evidence>
<dbReference type="InterPro" id="IPR009825">
    <property type="entry name" value="ECF_substrate-spec-like"/>
</dbReference>
<evidence type="ECO:0000313" key="3">
    <source>
        <dbReference type="Proteomes" id="UP000233419"/>
    </source>
</evidence>
<evidence type="ECO:0000256" key="1">
    <source>
        <dbReference type="SAM" id="Phobius"/>
    </source>
</evidence>
<dbReference type="RefSeq" id="WP_027048273.1">
    <property type="nucleotide sequence ID" value="NZ_CP025257.1"/>
</dbReference>
<dbReference type="EMBL" id="CP025257">
    <property type="protein sequence ID" value="AUF83889.1"/>
    <property type="molecule type" value="Genomic_DNA"/>
</dbReference>